<dbReference type="Proteomes" id="UP001642406">
    <property type="component" value="Unassembled WGS sequence"/>
</dbReference>
<gene>
    <name evidence="2" type="ORF">SBRCBS47491_006343</name>
</gene>
<feature type="compositionally biased region" description="Polar residues" evidence="1">
    <location>
        <begin position="150"/>
        <end position="167"/>
    </location>
</feature>
<feature type="compositionally biased region" description="Low complexity" evidence="1">
    <location>
        <begin position="13"/>
        <end position="24"/>
    </location>
</feature>
<keyword evidence="3" id="KW-1185">Reference proteome</keyword>
<reference evidence="2 3" key="1">
    <citation type="submission" date="2024-01" db="EMBL/GenBank/DDBJ databases">
        <authorList>
            <person name="Allen C."/>
            <person name="Tagirdzhanova G."/>
        </authorList>
    </citation>
    <scope>NUCLEOTIDE SEQUENCE [LARGE SCALE GENOMIC DNA]</scope>
</reference>
<organism evidence="2 3">
    <name type="scientific">Sporothrix bragantina</name>
    <dbReference type="NCBI Taxonomy" id="671064"/>
    <lineage>
        <taxon>Eukaryota</taxon>
        <taxon>Fungi</taxon>
        <taxon>Dikarya</taxon>
        <taxon>Ascomycota</taxon>
        <taxon>Pezizomycotina</taxon>
        <taxon>Sordariomycetes</taxon>
        <taxon>Sordariomycetidae</taxon>
        <taxon>Ophiostomatales</taxon>
        <taxon>Ophiostomataceae</taxon>
        <taxon>Sporothrix</taxon>
    </lineage>
</organism>
<evidence type="ECO:0000256" key="1">
    <source>
        <dbReference type="SAM" id="MobiDB-lite"/>
    </source>
</evidence>
<evidence type="ECO:0000313" key="2">
    <source>
        <dbReference type="EMBL" id="CAK7226772.1"/>
    </source>
</evidence>
<sequence length="167" mass="18362">MSGFLKRKRSDSEMSFSSSTTLSSPPRPIPELGSPASPAFWKIPSPPMLRGRDAMSHLPGRTLKRYRNNRPSEAEVHEHTLNLLYTAQQIVRQQPPAVSEQDVSLHDDMDRMEEDDSQPGFDNVAANQPSLHSFWGSARGSKPDSMAAGTLNTDQRASTCNASALTP</sequence>
<protein>
    <submittedName>
        <fullName evidence="2">Uncharacterized protein</fullName>
    </submittedName>
</protein>
<proteinExistence type="predicted"/>
<dbReference type="EMBL" id="CAWUHC010000061">
    <property type="protein sequence ID" value="CAK7226772.1"/>
    <property type="molecule type" value="Genomic_DNA"/>
</dbReference>
<feature type="region of interest" description="Disordered" evidence="1">
    <location>
        <begin position="1"/>
        <end position="55"/>
    </location>
</feature>
<name>A0ABP0C557_9PEZI</name>
<evidence type="ECO:0000313" key="3">
    <source>
        <dbReference type="Proteomes" id="UP001642406"/>
    </source>
</evidence>
<feature type="region of interest" description="Disordered" evidence="1">
    <location>
        <begin position="92"/>
        <end position="167"/>
    </location>
</feature>
<comment type="caution">
    <text evidence="2">The sequence shown here is derived from an EMBL/GenBank/DDBJ whole genome shotgun (WGS) entry which is preliminary data.</text>
</comment>
<accession>A0ABP0C557</accession>